<dbReference type="RefSeq" id="WP_011021571.1">
    <property type="nucleotide sequence ID" value="NC_003552.1"/>
</dbReference>
<dbReference type="EnsemblBacteria" id="AAM04973">
    <property type="protein sequence ID" value="AAM04973"/>
    <property type="gene ID" value="MA_1560"/>
</dbReference>
<name>Q8TQI3_METAC</name>
<evidence type="ECO:0000313" key="1">
    <source>
        <dbReference type="EMBL" id="AAM04973.1"/>
    </source>
</evidence>
<dbReference type="AlphaFoldDB" id="Q8TQI3"/>
<evidence type="ECO:0000313" key="2">
    <source>
        <dbReference type="Proteomes" id="UP000002487"/>
    </source>
</evidence>
<dbReference type="SUPFAM" id="SSF46785">
    <property type="entry name" value="Winged helix' DNA-binding domain"/>
    <property type="match status" value="1"/>
</dbReference>
<dbReference type="Pfam" id="PF13412">
    <property type="entry name" value="HTH_24"/>
    <property type="match status" value="1"/>
</dbReference>
<accession>Q8TQI3</accession>
<dbReference type="InterPro" id="IPR036390">
    <property type="entry name" value="WH_DNA-bd_sf"/>
</dbReference>
<reference evidence="1 2" key="1">
    <citation type="journal article" date="2002" name="Genome Res.">
        <title>The genome of Methanosarcina acetivorans reveals extensive metabolic and physiological diversity.</title>
        <authorList>
            <person name="Galagan J.E."/>
            <person name="Nusbaum C."/>
            <person name="Roy A."/>
            <person name="Endrizzi M.G."/>
            <person name="Macdonald P."/>
            <person name="FitzHugh W."/>
            <person name="Calvo S."/>
            <person name="Engels R."/>
            <person name="Smirnov S."/>
            <person name="Atnoor D."/>
            <person name="Brown A."/>
            <person name="Allen N."/>
            <person name="Naylor J."/>
            <person name="Stange-Thomann N."/>
            <person name="DeArellano K."/>
            <person name="Johnson R."/>
            <person name="Linton L."/>
            <person name="McEwan P."/>
            <person name="McKernan K."/>
            <person name="Talamas J."/>
            <person name="Tirrell A."/>
            <person name="Ye W."/>
            <person name="Zimmer A."/>
            <person name="Barber R.D."/>
            <person name="Cann I."/>
            <person name="Graham D.E."/>
            <person name="Grahame D.A."/>
            <person name="Guss A."/>
            <person name="Hedderich R."/>
            <person name="Ingram-Smith C."/>
            <person name="Kuettner C.H."/>
            <person name="Krzycki J.A."/>
            <person name="Leigh J.A."/>
            <person name="Li W."/>
            <person name="Liu J."/>
            <person name="Mukhopadhyay B."/>
            <person name="Reeve J.N."/>
            <person name="Smith K."/>
            <person name="Springer T.A."/>
            <person name="Umayam L.A."/>
            <person name="White O."/>
            <person name="White R.H."/>
            <person name="de Macario E.C."/>
            <person name="Ferry J.G."/>
            <person name="Jarrell K.F."/>
            <person name="Jing H."/>
            <person name="Macario A.J.L."/>
            <person name="Paulsen I."/>
            <person name="Pritchett M."/>
            <person name="Sowers K.R."/>
            <person name="Swanson R.V."/>
            <person name="Zinder S.H."/>
            <person name="Lander E."/>
            <person name="Metcalf W.W."/>
            <person name="Birren B."/>
        </authorList>
    </citation>
    <scope>NUCLEOTIDE SEQUENCE [LARGE SCALE GENOMIC DNA]</scope>
    <source>
        <strain evidence="2">ATCC 35395 / DSM 2834 / JCM 12185 / C2A</strain>
    </source>
</reference>
<dbReference type="EMBL" id="AE010299">
    <property type="protein sequence ID" value="AAM04973.1"/>
    <property type="molecule type" value="Genomic_DNA"/>
</dbReference>
<dbReference type="InterPro" id="IPR036388">
    <property type="entry name" value="WH-like_DNA-bd_sf"/>
</dbReference>
<dbReference type="HOGENOM" id="CLU_2475962_0_0_2"/>
<dbReference type="STRING" id="188937.MA_1560"/>
<dbReference type="Gene3D" id="1.10.10.10">
    <property type="entry name" value="Winged helix-like DNA-binding domain superfamily/Winged helix DNA-binding domain"/>
    <property type="match status" value="1"/>
</dbReference>
<dbReference type="Proteomes" id="UP000002487">
    <property type="component" value="Chromosome"/>
</dbReference>
<gene>
    <name evidence="1" type="ordered locus">MA_1560</name>
</gene>
<keyword evidence="2" id="KW-1185">Reference proteome</keyword>
<evidence type="ECO:0008006" key="3">
    <source>
        <dbReference type="Google" id="ProtNLM"/>
    </source>
</evidence>
<protein>
    <recommendedName>
        <fullName evidence="3">HTH marR-type domain-containing protein</fullName>
    </recommendedName>
</protein>
<organism evidence="1 2">
    <name type="scientific">Methanosarcina acetivorans (strain ATCC 35395 / DSM 2834 / JCM 12185 / C2A)</name>
    <dbReference type="NCBI Taxonomy" id="188937"/>
    <lineage>
        <taxon>Archaea</taxon>
        <taxon>Methanobacteriati</taxon>
        <taxon>Methanobacteriota</taxon>
        <taxon>Stenosarchaea group</taxon>
        <taxon>Methanomicrobia</taxon>
        <taxon>Methanosarcinales</taxon>
        <taxon>Methanosarcinaceae</taxon>
        <taxon>Methanosarcina</taxon>
    </lineage>
</organism>
<dbReference type="KEGG" id="mac:MA_1560"/>
<dbReference type="InParanoid" id="Q8TQI3"/>
<dbReference type="GeneID" id="1473448"/>
<proteinExistence type="predicted"/>
<sequence length="87" mass="10425">MQTHDDIKHKMEEFQERMDDIKGVAKSNAKQVEKCFKKGERLSFTDIAKRVDLENNQVSNALKRLKRQGKLKFDRLDTETRRYYHLP</sequence>